<accession>A0A8C5IXP1</accession>
<evidence type="ECO:0000259" key="2">
    <source>
        <dbReference type="Pfam" id="PF01425"/>
    </source>
</evidence>
<dbReference type="SUPFAM" id="SSF75304">
    <property type="entry name" value="Amidase signature (AS) enzymes"/>
    <property type="match status" value="1"/>
</dbReference>
<organism evidence="3 4">
    <name type="scientific">Junco hyemalis</name>
    <name type="common">Dark-eyed junco</name>
    <dbReference type="NCBI Taxonomy" id="40217"/>
    <lineage>
        <taxon>Eukaryota</taxon>
        <taxon>Metazoa</taxon>
        <taxon>Chordata</taxon>
        <taxon>Craniata</taxon>
        <taxon>Vertebrata</taxon>
        <taxon>Euteleostomi</taxon>
        <taxon>Archelosauria</taxon>
        <taxon>Archosauria</taxon>
        <taxon>Dinosauria</taxon>
        <taxon>Saurischia</taxon>
        <taxon>Theropoda</taxon>
        <taxon>Coelurosauria</taxon>
        <taxon>Aves</taxon>
        <taxon>Neognathae</taxon>
        <taxon>Neoaves</taxon>
        <taxon>Telluraves</taxon>
        <taxon>Australaves</taxon>
        <taxon>Passeriformes</taxon>
        <taxon>Passerellidae</taxon>
        <taxon>Junco</taxon>
    </lineage>
</organism>
<proteinExistence type="predicted"/>
<dbReference type="PANTHER" id="PTHR45847:SF8">
    <property type="entry name" value="FATTY ACID AMIDE HYDROLASE-RELATED"/>
    <property type="match status" value="1"/>
</dbReference>
<dbReference type="InterPro" id="IPR052096">
    <property type="entry name" value="Endocannabinoid_amidase"/>
</dbReference>
<evidence type="ECO:0000256" key="1">
    <source>
        <dbReference type="SAM" id="Phobius"/>
    </source>
</evidence>
<dbReference type="Pfam" id="PF01425">
    <property type="entry name" value="Amidase"/>
    <property type="match status" value="1"/>
</dbReference>
<reference evidence="3" key="1">
    <citation type="submission" date="2025-08" db="UniProtKB">
        <authorList>
            <consortium name="Ensembl"/>
        </authorList>
    </citation>
    <scope>IDENTIFICATION</scope>
</reference>
<feature type="transmembrane region" description="Helical" evidence="1">
    <location>
        <begin position="17"/>
        <end position="37"/>
    </location>
</feature>
<dbReference type="GO" id="GO:0017064">
    <property type="term" value="F:fatty acid amide hydrolase activity"/>
    <property type="evidence" value="ECO:0007669"/>
    <property type="project" value="TreeGrafter"/>
</dbReference>
<dbReference type="Proteomes" id="UP000694408">
    <property type="component" value="Unplaced"/>
</dbReference>
<dbReference type="PANTHER" id="PTHR45847">
    <property type="entry name" value="FATTY ACID AMIDE HYDROLASE"/>
    <property type="match status" value="1"/>
</dbReference>
<keyword evidence="4" id="KW-1185">Reference proteome</keyword>
<dbReference type="GO" id="GO:0009062">
    <property type="term" value="P:fatty acid catabolic process"/>
    <property type="evidence" value="ECO:0007669"/>
    <property type="project" value="TreeGrafter"/>
</dbReference>
<protein>
    <recommendedName>
        <fullName evidence="2">Amidase domain-containing protein</fullName>
    </recommendedName>
</protein>
<evidence type="ECO:0000313" key="3">
    <source>
        <dbReference type="Ensembl" id="ENSJHYP00000010868.1"/>
    </source>
</evidence>
<dbReference type="OMA" id="RMEKAAC"/>
<dbReference type="InterPro" id="IPR023631">
    <property type="entry name" value="Amidase_dom"/>
</dbReference>
<feature type="domain" description="Amidase" evidence="2">
    <location>
        <begin position="139"/>
        <end position="283"/>
    </location>
</feature>
<dbReference type="Gene3D" id="3.90.1300.10">
    <property type="entry name" value="Amidase signature (AS) domain"/>
    <property type="match status" value="2"/>
</dbReference>
<evidence type="ECO:0000313" key="4">
    <source>
        <dbReference type="Proteomes" id="UP000694408"/>
    </source>
</evidence>
<keyword evidence="1" id="KW-0472">Membrane</keyword>
<keyword evidence="1" id="KW-1133">Transmembrane helix</keyword>
<dbReference type="AlphaFoldDB" id="A0A8C5IXP1"/>
<name>A0A8C5IXP1_JUNHY</name>
<dbReference type="InterPro" id="IPR036928">
    <property type="entry name" value="AS_sf"/>
</dbReference>
<sequence>MTQERLWQVLDPSWGDLHALSALLCSSAAAVGLLRWLGRRQVQQKMDEARRSRHLALERMEKAARRLKQENPGTQSSQILSLTMVELAEKLKEGSLSPESVLYSYMDKVGDTSSMAEMLQGSPTVGLPAANLLSHYVPSKQGVVGALVGMQSVTGVLGPMARDVDSLALCMKALLCQEMFQLDPTVPPIPFNDQVYSSSEPLRVGFYEGDGYFQPSPSMIRAVQLTRQLLQDAGHTLVPFAPPKIDYMVDELFTRGIFSDGAAHLVDCFKGDMVDPNLKSQYNTYRLPALLKRILAIILKPIYPRIARDLGALCGVG</sequence>
<reference evidence="3" key="2">
    <citation type="submission" date="2025-09" db="UniProtKB">
        <authorList>
            <consortium name="Ensembl"/>
        </authorList>
    </citation>
    <scope>IDENTIFICATION</scope>
</reference>
<keyword evidence="1" id="KW-0812">Transmembrane</keyword>
<dbReference type="GO" id="GO:0004040">
    <property type="term" value="F:amidase activity"/>
    <property type="evidence" value="ECO:0007669"/>
    <property type="project" value="TreeGrafter"/>
</dbReference>
<dbReference type="Ensembl" id="ENSJHYT00000013139.1">
    <property type="protein sequence ID" value="ENSJHYP00000010868.1"/>
    <property type="gene ID" value="ENSJHYG00000008493.1"/>
</dbReference>